<dbReference type="Gene3D" id="1.10.10.10">
    <property type="entry name" value="Winged helix-like DNA-binding domain superfamily/Winged helix DNA-binding domain"/>
    <property type="match status" value="1"/>
</dbReference>
<dbReference type="SUPFAM" id="SSF53850">
    <property type="entry name" value="Periplasmic binding protein-like II"/>
    <property type="match status" value="1"/>
</dbReference>
<evidence type="ECO:0000256" key="2">
    <source>
        <dbReference type="ARBA" id="ARBA00023015"/>
    </source>
</evidence>
<dbReference type="InterPro" id="IPR000847">
    <property type="entry name" value="LysR_HTH_N"/>
</dbReference>
<dbReference type="GO" id="GO:0000976">
    <property type="term" value="F:transcription cis-regulatory region binding"/>
    <property type="evidence" value="ECO:0007669"/>
    <property type="project" value="TreeGrafter"/>
</dbReference>
<reference evidence="7" key="1">
    <citation type="submission" date="2016-06" db="EMBL/GenBank/DDBJ databases">
        <authorList>
            <person name="Hehemann J.-H."/>
            <person name="Arevalo P."/>
            <person name="Datta M.S."/>
            <person name="Polz M.F."/>
        </authorList>
    </citation>
    <scope>NUCLEOTIDE SEQUENCE [LARGE SCALE GENOMIC DNA]</scope>
    <source>
        <strain evidence="7">9CSC122</strain>
    </source>
</reference>
<keyword evidence="2" id="KW-0805">Transcription regulation</keyword>
<dbReference type="Proteomes" id="UP000093173">
    <property type="component" value="Unassembled WGS sequence"/>
</dbReference>
<keyword evidence="3" id="KW-0238">DNA-binding</keyword>
<gene>
    <name evidence="6" type="ORF">A6E14_07730</name>
</gene>
<dbReference type="Gene3D" id="3.40.190.10">
    <property type="entry name" value="Periplasmic binding protein-like II"/>
    <property type="match status" value="2"/>
</dbReference>
<name>A0A1B9R119_9VIBR</name>
<keyword evidence="7" id="KW-1185">Reference proteome</keyword>
<dbReference type="PROSITE" id="PS50931">
    <property type="entry name" value="HTH_LYSR"/>
    <property type="match status" value="1"/>
</dbReference>
<proteinExistence type="inferred from homology"/>
<sequence length="302" mass="34329">MRYSLKQLAVFDAVAELGSVSQAAERLSITQSAASMSLSQLEKLLGRDLFVRQGKDMRLSHWGNWLRPKAKRLLQDAEQIELGFFDQHIFSGSINIGASQTPAEHLVPELISKIDNDFPEIRVGLEVRSTHRVIQGVLNYQYDIGIIEGRCDDNRTHQEEWCRDHLVVVSSAHHPYAKNKRVSLSQLEQAKWVLREGGAGTREIFESAMVPLIPDLDVWREHSYVPVIRTMVANGQYLSCLPYLDVAPNIERGELAALNVPELKMDRAISFIWRADVGDHPLLECLKREGHRMIKNSKTVER</sequence>
<dbReference type="InterPro" id="IPR005119">
    <property type="entry name" value="LysR_subst-bd"/>
</dbReference>
<dbReference type="PANTHER" id="PTHR30126:SF94">
    <property type="entry name" value="LYSR FAMILY TRANSCRIPTIONAL REGULATOR"/>
    <property type="match status" value="1"/>
</dbReference>
<accession>A0A1B9R119</accession>
<protein>
    <submittedName>
        <fullName evidence="6">LysR family transcriptional regulator</fullName>
    </submittedName>
</protein>
<evidence type="ECO:0000256" key="1">
    <source>
        <dbReference type="ARBA" id="ARBA00009437"/>
    </source>
</evidence>
<dbReference type="PRINTS" id="PR00039">
    <property type="entry name" value="HTHLYSR"/>
</dbReference>
<dbReference type="SUPFAM" id="SSF46785">
    <property type="entry name" value="Winged helix' DNA-binding domain"/>
    <property type="match status" value="1"/>
</dbReference>
<dbReference type="Pfam" id="PF00126">
    <property type="entry name" value="HTH_1"/>
    <property type="match status" value="1"/>
</dbReference>
<evidence type="ECO:0000259" key="5">
    <source>
        <dbReference type="PROSITE" id="PS50931"/>
    </source>
</evidence>
<comment type="caution">
    <text evidence="6">The sequence shown here is derived from an EMBL/GenBank/DDBJ whole genome shotgun (WGS) entry which is preliminary data.</text>
</comment>
<dbReference type="GO" id="GO:0003700">
    <property type="term" value="F:DNA-binding transcription factor activity"/>
    <property type="evidence" value="ECO:0007669"/>
    <property type="project" value="InterPro"/>
</dbReference>
<evidence type="ECO:0000313" key="6">
    <source>
        <dbReference type="EMBL" id="OCH77371.1"/>
    </source>
</evidence>
<dbReference type="InterPro" id="IPR036390">
    <property type="entry name" value="WH_DNA-bd_sf"/>
</dbReference>
<dbReference type="PANTHER" id="PTHR30126">
    <property type="entry name" value="HTH-TYPE TRANSCRIPTIONAL REGULATOR"/>
    <property type="match status" value="1"/>
</dbReference>
<evidence type="ECO:0000256" key="3">
    <source>
        <dbReference type="ARBA" id="ARBA00023125"/>
    </source>
</evidence>
<dbReference type="RefSeq" id="WP_065576609.1">
    <property type="nucleotide sequence ID" value="NZ_JBNGCH010000377.1"/>
</dbReference>
<dbReference type="Pfam" id="PF03466">
    <property type="entry name" value="LysR_substrate"/>
    <property type="match status" value="1"/>
</dbReference>
<organism evidence="6 7">
    <name type="scientific">Vibrio genomosp. F10</name>
    <dbReference type="NCBI Taxonomy" id="723171"/>
    <lineage>
        <taxon>Bacteria</taxon>
        <taxon>Pseudomonadati</taxon>
        <taxon>Pseudomonadota</taxon>
        <taxon>Gammaproteobacteria</taxon>
        <taxon>Vibrionales</taxon>
        <taxon>Vibrionaceae</taxon>
        <taxon>Vibrio</taxon>
    </lineage>
</organism>
<comment type="similarity">
    <text evidence="1">Belongs to the LysR transcriptional regulatory family.</text>
</comment>
<evidence type="ECO:0000313" key="7">
    <source>
        <dbReference type="Proteomes" id="UP000093173"/>
    </source>
</evidence>
<feature type="domain" description="HTH lysR-type" evidence="5">
    <location>
        <begin position="1"/>
        <end position="60"/>
    </location>
</feature>
<dbReference type="AlphaFoldDB" id="A0A1B9R119"/>
<dbReference type="EMBL" id="MAJZ01000377">
    <property type="protein sequence ID" value="OCH77371.1"/>
    <property type="molecule type" value="Genomic_DNA"/>
</dbReference>
<evidence type="ECO:0000256" key="4">
    <source>
        <dbReference type="ARBA" id="ARBA00023163"/>
    </source>
</evidence>
<keyword evidence="4" id="KW-0804">Transcription</keyword>
<dbReference type="InterPro" id="IPR036388">
    <property type="entry name" value="WH-like_DNA-bd_sf"/>
</dbReference>